<dbReference type="GO" id="GO:0005634">
    <property type="term" value="C:nucleus"/>
    <property type="evidence" value="ECO:0007669"/>
    <property type="project" value="TreeGrafter"/>
</dbReference>
<dbReference type="GO" id="GO:0007141">
    <property type="term" value="P:male meiosis I"/>
    <property type="evidence" value="ECO:0007669"/>
    <property type="project" value="TreeGrafter"/>
</dbReference>
<dbReference type="EMBL" id="NCKV01000002">
    <property type="protein sequence ID" value="RWS32027.1"/>
    <property type="molecule type" value="Genomic_DNA"/>
</dbReference>
<dbReference type="GO" id="GO:0007144">
    <property type="term" value="P:female meiosis I"/>
    <property type="evidence" value="ECO:0007669"/>
    <property type="project" value="TreeGrafter"/>
</dbReference>
<gene>
    <name evidence="1" type="ORF">B4U80_01497</name>
</gene>
<sequence>MRSSLPCGYGSDMKLSTNGFSSNYDSNENSYCANTSKFDSSSEFYSPWSHRTFLSSRQPSANNESFVNKPNAGQLMSPNGVNLDALVSKLIADDDNANDFLKTNESNLLPNRYSHLDDSNAMITRNRLPDQPSYWSIKETPNYAKQQMKMEVDPNMNLFAQSKPCFDSSFNYAAGDYVPQNNKMYHYNNTQFWKSDVQNLRGDSFNNFIPNLIQQPYEQTASIQKNVSHREQYNQQMMHNRQHFVSGNQAQPQIRSIRAAVRNSSLTGIAPQNDLQYQIERCFEQFKMLERERKKIEQELTEKFPGKKISSANNIAIPRLPQNCSRIDRLIVDQYKEHAKVITLIAKMEMHGSRQIHEMVHESVQKWLETIRQLQFQRKGDLLPACRPRLNNVPEDVNDYICSQISLVVHELCVKTRSARTALWCAAISTLET</sequence>
<dbReference type="PANTHER" id="PTHR33861">
    <property type="entry name" value="PROTEIN CBG18333"/>
    <property type="match status" value="1"/>
</dbReference>
<dbReference type="STRING" id="299467.A0A443SX03"/>
<dbReference type="GO" id="GO:0048255">
    <property type="term" value="P:mRNA stabilization"/>
    <property type="evidence" value="ECO:0007669"/>
    <property type="project" value="TreeGrafter"/>
</dbReference>
<dbReference type="OrthoDB" id="5978002at2759"/>
<dbReference type="PANTHER" id="PTHR33861:SF5">
    <property type="entry name" value="GAMMA-TUBULIN COMPLEX COMPONENT"/>
    <property type="match status" value="1"/>
</dbReference>
<comment type="caution">
    <text evidence="1">The sequence shown here is derived from an EMBL/GenBank/DDBJ whole genome shotgun (WGS) entry which is preliminary data.</text>
</comment>
<protein>
    <submittedName>
        <fullName evidence="1">Uncharacterized protein</fullName>
    </submittedName>
</protein>
<dbReference type="Proteomes" id="UP000288716">
    <property type="component" value="Unassembled WGS sequence"/>
</dbReference>
<keyword evidence="2" id="KW-1185">Reference proteome</keyword>
<dbReference type="InterPro" id="IPR027963">
    <property type="entry name" value="MEIOC"/>
</dbReference>
<proteinExistence type="predicted"/>
<name>A0A443SX03_9ACAR</name>
<evidence type="ECO:0000313" key="1">
    <source>
        <dbReference type="EMBL" id="RWS32027.1"/>
    </source>
</evidence>
<evidence type="ECO:0000313" key="2">
    <source>
        <dbReference type="Proteomes" id="UP000288716"/>
    </source>
</evidence>
<dbReference type="GO" id="GO:0005737">
    <property type="term" value="C:cytoplasm"/>
    <property type="evidence" value="ECO:0007669"/>
    <property type="project" value="TreeGrafter"/>
</dbReference>
<accession>A0A443SX03</accession>
<dbReference type="AlphaFoldDB" id="A0A443SX03"/>
<reference evidence="1 2" key="1">
    <citation type="journal article" date="2018" name="Gigascience">
        <title>Genomes of trombidid mites reveal novel predicted allergens and laterally-transferred genes associated with secondary metabolism.</title>
        <authorList>
            <person name="Dong X."/>
            <person name="Chaisiri K."/>
            <person name="Xia D."/>
            <person name="Armstrong S.D."/>
            <person name="Fang Y."/>
            <person name="Donnelly M.J."/>
            <person name="Kadowaki T."/>
            <person name="McGarry J.W."/>
            <person name="Darby A.C."/>
            <person name="Makepeace B.L."/>
        </authorList>
    </citation>
    <scope>NUCLEOTIDE SEQUENCE [LARGE SCALE GENOMIC DNA]</scope>
    <source>
        <strain evidence="1">UoL-UT</strain>
    </source>
</reference>
<dbReference type="Pfam" id="PF15189">
    <property type="entry name" value="MEIOC"/>
    <property type="match status" value="1"/>
</dbReference>
<organism evidence="1 2">
    <name type="scientific">Leptotrombidium deliense</name>
    <dbReference type="NCBI Taxonomy" id="299467"/>
    <lineage>
        <taxon>Eukaryota</taxon>
        <taxon>Metazoa</taxon>
        <taxon>Ecdysozoa</taxon>
        <taxon>Arthropoda</taxon>
        <taxon>Chelicerata</taxon>
        <taxon>Arachnida</taxon>
        <taxon>Acari</taxon>
        <taxon>Acariformes</taxon>
        <taxon>Trombidiformes</taxon>
        <taxon>Prostigmata</taxon>
        <taxon>Anystina</taxon>
        <taxon>Parasitengona</taxon>
        <taxon>Trombiculoidea</taxon>
        <taxon>Trombiculidae</taxon>
        <taxon>Leptotrombidium</taxon>
    </lineage>
</organism>
<dbReference type="VEuPathDB" id="VectorBase:LDEU000015"/>